<dbReference type="RefSeq" id="WP_243131536.1">
    <property type="nucleotide sequence ID" value="NZ_CABHNA010000091.1"/>
</dbReference>
<dbReference type="EMBL" id="CABHNA010000091">
    <property type="protein sequence ID" value="VUX20380.1"/>
    <property type="molecule type" value="Genomic_DNA"/>
</dbReference>
<protein>
    <submittedName>
        <fullName evidence="1">Uncharacterized protein</fullName>
    </submittedName>
</protein>
<organism evidence="1 2">
    <name type="scientific">[Ruminococcus] torques</name>
    <dbReference type="NCBI Taxonomy" id="33039"/>
    <lineage>
        <taxon>Bacteria</taxon>
        <taxon>Bacillati</taxon>
        <taxon>Bacillota</taxon>
        <taxon>Clostridia</taxon>
        <taxon>Lachnospirales</taxon>
        <taxon>Lachnospiraceae</taxon>
        <taxon>Mediterraneibacter</taxon>
    </lineage>
</organism>
<accession>A0A564ULK0</accession>
<evidence type="ECO:0000313" key="2">
    <source>
        <dbReference type="Proteomes" id="UP000363661"/>
    </source>
</evidence>
<keyword evidence="2" id="KW-1185">Reference proteome</keyword>
<dbReference type="Proteomes" id="UP000363661">
    <property type="component" value="Unassembled WGS sequence"/>
</dbReference>
<sequence length="82" mass="9782">MKCGGTRYESNGILLNADSKEDAAMFQYEFRFEDTELGYKYSRLSNQELRKEGIPKERKDQYYDYSEMVEIDLILEEYFHAA</sequence>
<evidence type="ECO:0000313" key="1">
    <source>
        <dbReference type="EMBL" id="VUX20380.1"/>
    </source>
</evidence>
<name>A0A564ULK0_9FIRM</name>
<reference evidence="1 2" key="1">
    <citation type="submission" date="2019-07" db="EMBL/GenBank/DDBJ databases">
        <authorList>
            <person name="Hibberd C M."/>
            <person name="Gehrig L. J."/>
            <person name="Chang H.-W."/>
            <person name="Venkatesh S."/>
        </authorList>
    </citation>
    <scope>NUCLEOTIDE SEQUENCE [LARGE SCALE GENOMIC DNA]</scope>
    <source>
        <strain evidence="1">Ruminococcus_torques_SSTS_Bg7063</strain>
    </source>
</reference>
<proteinExistence type="predicted"/>
<dbReference type="AlphaFoldDB" id="A0A564ULK0"/>
<gene>
    <name evidence="1" type="ORF">RTSSTS7063_02637</name>
</gene>